<dbReference type="EMBL" id="CP134206">
    <property type="protein sequence ID" value="WND06639.1"/>
    <property type="molecule type" value="Genomic_DNA"/>
</dbReference>
<evidence type="ECO:0008006" key="3">
    <source>
        <dbReference type="Google" id="ProtNLM"/>
    </source>
</evidence>
<dbReference type="RefSeq" id="WP_310864911.1">
    <property type="nucleotide sequence ID" value="NZ_CP134206.1"/>
</dbReference>
<evidence type="ECO:0000313" key="1">
    <source>
        <dbReference type="EMBL" id="WND06639.1"/>
    </source>
</evidence>
<reference evidence="1" key="1">
    <citation type="submission" date="2023-09" db="EMBL/GenBank/DDBJ databases">
        <title>Acinetobacter soli.</title>
        <authorList>
            <person name="Kim B."/>
            <person name="Kim D."/>
            <person name="Park D."/>
        </authorList>
    </citation>
    <scope>NUCLEOTIDE SEQUENCE</scope>
    <source>
        <strain evidence="1">2023.05</strain>
    </source>
</reference>
<evidence type="ECO:0000313" key="2">
    <source>
        <dbReference type="Proteomes" id="UP001256400"/>
    </source>
</evidence>
<sequence length="227" mass="26693">MSEFFLSTRFFTRLPSSEVDTQKQLNTFKVIIDKLVLIDPILSKWYINNPIGTKPPFDYPFPSGKADEYLINSRKVDSFQSFSLWNGEDNSNFVAINFDTFDFRMNFEKVFNFDQIINIFKIILNNIQCQYMYLNNDFFTEINVFSHRLVTTSICYVPVRIEENYLPHLYQKVEIDTEYNQGTILVFDKNWADETDDLKKKVQENSIALVELGVIPEAELPEGFFES</sequence>
<accession>A0AB38YZK6</accession>
<gene>
    <name evidence="1" type="ORF">RHP80_05710</name>
</gene>
<dbReference type="AlphaFoldDB" id="A0AB38YZK6"/>
<organism evidence="1 2">
    <name type="scientific">Acinetobacter soli</name>
    <dbReference type="NCBI Taxonomy" id="487316"/>
    <lineage>
        <taxon>Bacteria</taxon>
        <taxon>Pseudomonadati</taxon>
        <taxon>Pseudomonadota</taxon>
        <taxon>Gammaproteobacteria</taxon>
        <taxon>Moraxellales</taxon>
        <taxon>Moraxellaceae</taxon>
        <taxon>Acinetobacter</taxon>
    </lineage>
</organism>
<name>A0AB38YZK6_9GAMM</name>
<dbReference type="Proteomes" id="UP001256400">
    <property type="component" value="Chromosome"/>
</dbReference>
<protein>
    <recommendedName>
        <fullName evidence="3">Immunity protein 52 domain-containing protein</fullName>
    </recommendedName>
</protein>
<proteinExistence type="predicted"/>